<organism evidence="2 3">
    <name type="scientific">Propionispira arboris</name>
    <dbReference type="NCBI Taxonomy" id="84035"/>
    <lineage>
        <taxon>Bacteria</taxon>
        <taxon>Bacillati</taxon>
        <taxon>Bacillota</taxon>
        <taxon>Negativicutes</taxon>
        <taxon>Selenomonadales</taxon>
        <taxon>Selenomonadaceae</taxon>
        <taxon>Propionispira</taxon>
    </lineage>
</organism>
<dbReference type="Gene3D" id="3.40.630.30">
    <property type="match status" value="1"/>
</dbReference>
<keyword evidence="2" id="KW-0808">Transferase</keyword>
<dbReference type="Pfam" id="PF00583">
    <property type="entry name" value="Acetyltransf_1"/>
    <property type="match status" value="1"/>
</dbReference>
<accession>A0A1H7DD88</accession>
<protein>
    <submittedName>
        <fullName evidence="2">Acetyltransferase (GNAT) family protein</fullName>
    </submittedName>
</protein>
<name>A0A1H7DD88_9FIRM</name>
<dbReference type="STRING" id="84035.SAMN05660742_1336"/>
<gene>
    <name evidence="2" type="ORF">SAMN05660742_1336</name>
</gene>
<evidence type="ECO:0000313" key="2">
    <source>
        <dbReference type="EMBL" id="SEJ97160.1"/>
    </source>
</evidence>
<reference evidence="2 3" key="1">
    <citation type="submission" date="2016-10" db="EMBL/GenBank/DDBJ databases">
        <authorList>
            <person name="de Groot N.N."/>
        </authorList>
    </citation>
    <scope>NUCLEOTIDE SEQUENCE [LARGE SCALE GENOMIC DNA]</scope>
    <source>
        <strain evidence="2 3">DSM 2179</strain>
    </source>
</reference>
<dbReference type="PROSITE" id="PS51186">
    <property type="entry name" value="GNAT"/>
    <property type="match status" value="1"/>
</dbReference>
<feature type="domain" description="N-acetyltransferase" evidence="1">
    <location>
        <begin position="16"/>
        <end position="150"/>
    </location>
</feature>
<dbReference type="EMBL" id="FNZK01000033">
    <property type="protein sequence ID" value="SEJ97160.1"/>
    <property type="molecule type" value="Genomic_DNA"/>
</dbReference>
<dbReference type="InterPro" id="IPR000182">
    <property type="entry name" value="GNAT_dom"/>
</dbReference>
<dbReference type="SUPFAM" id="SSF55729">
    <property type="entry name" value="Acyl-CoA N-acyltransferases (Nat)"/>
    <property type="match status" value="1"/>
</dbReference>
<dbReference type="RefSeq" id="WP_091835943.1">
    <property type="nucleotide sequence ID" value="NZ_FNZK01000033.1"/>
</dbReference>
<keyword evidence="3" id="KW-1185">Reference proteome</keyword>
<evidence type="ECO:0000313" key="3">
    <source>
        <dbReference type="Proteomes" id="UP000199662"/>
    </source>
</evidence>
<proteinExistence type="predicted"/>
<dbReference type="GO" id="GO:0016747">
    <property type="term" value="F:acyltransferase activity, transferring groups other than amino-acyl groups"/>
    <property type="evidence" value="ECO:0007669"/>
    <property type="project" value="InterPro"/>
</dbReference>
<dbReference type="CDD" id="cd04301">
    <property type="entry name" value="NAT_SF"/>
    <property type="match status" value="1"/>
</dbReference>
<sequence length="150" mass="16847">MASVFIEPNKAGLTTICIEALQTDYKISDMVDLSLVEKEAARYYGNCFADERHVIYVAHTETGFVGCGGISFYEIMPTYNHPSGKCAYIINMYTSPLYRKQGVATQILDLLVKAAQKHGVRKISLEATKKGRGVYEKYGFVQSGYEMEYK</sequence>
<dbReference type="Proteomes" id="UP000199662">
    <property type="component" value="Unassembled WGS sequence"/>
</dbReference>
<evidence type="ECO:0000259" key="1">
    <source>
        <dbReference type="PROSITE" id="PS51186"/>
    </source>
</evidence>
<dbReference type="InterPro" id="IPR016181">
    <property type="entry name" value="Acyl_CoA_acyltransferase"/>
</dbReference>
<dbReference type="AlphaFoldDB" id="A0A1H7DD88"/>